<dbReference type="AlphaFoldDB" id="A0A6P6PNV5"/>
<evidence type="ECO:0000313" key="5">
    <source>
        <dbReference type="RefSeq" id="XP_026123296.1"/>
    </source>
</evidence>
<protein>
    <submittedName>
        <fullName evidence="5">Mucin-15</fullName>
    </submittedName>
</protein>
<feature type="compositionally biased region" description="Acidic residues" evidence="1">
    <location>
        <begin position="231"/>
        <end position="240"/>
    </location>
</feature>
<dbReference type="GeneID" id="113106015"/>
<feature type="region of interest" description="Disordered" evidence="1">
    <location>
        <begin position="24"/>
        <end position="266"/>
    </location>
</feature>
<organism evidence="4 5">
    <name type="scientific">Carassius auratus</name>
    <name type="common">Goldfish</name>
    <dbReference type="NCBI Taxonomy" id="7957"/>
    <lineage>
        <taxon>Eukaryota</taxon>
        <taxon>Metazoa</taxon>
        <taxon>Chordata</taxon>
        <taxon>Craniata</taxon>
        <taxon>Vertebrata</taxon>
        <taxon>Euteleostomi</taxon>
        <taxon>Actinopterygii</taxon>
        <taxon>Neopterygii</taxon>
        <taxon>Teleostei</taxon>
        <taxon>Ostariophysi</taxon>
        <taxon>Cypriniformes</taxon>
        <taxon>Cyprinidae</taxon>
        <taxon>Cyprininae</taxon>
        <taxon>Carassius</taxon>
    </lineage>
</organism>
<evidence type="ECO:0000256" key="3">
    <source>
        <dbReference type="SAM" id="SignalP"/>
    </source>
</evidence>
<feature type="chain" id="PRO_5027977023" evidence="3">
    <location>
        <begin position="21"/>
        <end position="355"/>
    </location>
</feature>
<feature type="compositionally biased region" description="Low complexity" evidence="1">
    <location>
        <begin position="135"/>
        <end position="146"/>
    </location>
</feature>
<dbReference type="OrthoDB" id="9950822at2759"/>
<dbReference type="Proteomes" id="UP000515129">
    <property type="component" value="Chromosome 7"/>
</dbReference>
<keyword evidence="2" id="KW-0472">Membrane</keyword>
<evidence type="ECO:0000313" key="4">
    <source>
        <dbReference type="Proteomes" id="UP000515129"/>
    </source>
</evidence>
<proteinExistence type="predicted"/>
<feature type="compositionally biased region" description="Polar residues" evidence="1">
    <location>
        <begin position="255"/>
        <end position="266"/>
    </location>
</feature>
<feature type="compositionally biased region" description="Polar residues" evidence="1">
    <location>
        <begin position="112"/>
        <end position="134"/>
    </location>
</feature>
<feature type="compositionally biased region" description="Polar residues" evidence="1">
    <location>
        <begin position="34"/>
        <end position="68"/>
    </location>
</feature>
<reference evidence="5" key="1">
    <citation type="submission" date="2025-08" db="UniProtKB">
        <authorList>
            <consortium name="RefSeq"/>
        </authorList>
    </citation>
    <scope>IDENTIFICATION</scope>
    <source>
        <strain evidence="5">Wakin</strain>
        <tissue evidence="5">Muscle</tissue>
    </source>
</reference>
<accession>A0A6P6PNV5</accession>
<feature type="signal peptide" evidence="3">
    <location>
        <begin position="1"/>
        <end position="20"/>
    </location>
</feature>
<evidence type="ECO:0000256" key="2">
    <source>
        <dbReference type="SAM" id="Phobius"/>
    </source>
</evidence>
<name>A0A6P6PNV5_CARAU</name>
<keyword evidence="2" id="KW-1133">Transmembrane helix</keyword>
<evidence type="ECO:0000256" key="1">
    <source>
        <dbReference type="SAM" id="MobiDB-lite"/>
    </source>
</evidence>
<keyword evidence="2" id="KW-0812">Transmembrane</keyword>
<feature type="compositionally biased region" description="Low complexity" evidence="1">
    <location>
        <begin position="186"/>
        <end position="196"/>
    </location>
</feature>
<dbReference type="RefSeq" id="XP_026123296.1">
    <property type="nucleotide sequence ID" value="XM_026267511.1"/>
</dbReference>
<gene>
    <name evidence="5" type="primary">LOC113106015</name>
</gene>
<dbReference type="KEGG" id="caua:113106015"/>
<keyword evidence="3" id="KW-0732">Signal</keyword>
<sequence>MKLPLGITLALLLILQQVSTQIPDSWNRSEETTDNSGEQTFSEEITPQPSTENIQSNENAQANPENSSEGGGQTFGSVYFSLGGGQNSTKLDQSFRQSVSEEETSSEGPIATTPTMMALNSSSEFPNTSAESNETLTQDTATTTSTAEPESALNDTYTTPQPETTIAESSHNESGSGYFPSDDLPTSSTSESSTTTTKDESVQNQTTLSPTEPPVYRTTAFSIPPAYPEDVTTDAPEDTELNQNKSIEARESSGRGLSSDVSDGTKSKNGQAWTIVLVLGIVVGVLALGAFIILNRRNQRDFSHRKLVESMSPDPVLRLDNSEPLDLKFDGFGYYNPGLQGDNIQMTNFPQGHSK</sequence>
<feature type="transmembrane region" description="Helical" evidence="2">
    <location>
        <begin position="272"/>
        <end position="294"/>
    </location>
</feature>
<keyword evidence="4" id="KW-1185">Reference proteome</keyword>
<feature type="compositionally biased region" description="Polar residues" evidence="1">
    <location>
        <begin position="153"/>
        <end position="175"/>
    </location>
</feature>
<feature type="compositionally biased region" description="Polar residues" evidence="1">
    <location>
        <begin position="87"/>
        <end position="98"/>
    </location>
</feature>